<dbReference type="GO" id="GO:0051082">
    <property type="term" value="F:unfolded protein binding"/>
    <property type="evidence" value="ECO:0007669"/>
    <property type="project" value="TreeGrafter"/>
</dbReference>
<dbReference type="PANTHER" id="PTHR12356">
    <property type="entry name" value="NUCLEAR MOVEMENT PROTEIN NUDC"/>
    <property type="match status" value="1"/>
</dbReference>
<dbReference type="AlphaFoldDB" id="A0A7S2DDL9"/>
<dbReference type="Pfam" id="PF04969">
    <property type="entry name" value="CS"/>
    <property type="match status" value="1"/>
</dbReference>
<dbReference type="PANTHER" id="PTHR12356:SF3">
    <property type="entry name" value="NUCLEAR MIGRATION PROTEIN NUDC"/>
    <property type="match status" value="1"/>
</dbReference>
<proteinExistence type="predicted"/>
<comment type="subcellular location">
    <subcellularLocation>
        <location evidence="1">Cytoplasm</location>
    </subcellularLocation>
</comment>
<evidence type="ECO:0000313" key="5">
    <source>
        <dbReference type="EMBL" id="CAD9451396.1"/>
    </source>
</evidence>
<dbReference type="CDD" id="cd06467">
    <property type="entry name" value="p23_NUDC_like"/>
    <property type="match status" value="1"/>
</dbReference>
<dbReference type="EMBL" id="HBGU01029787">
    <property type="protein sequence ID" value="CAD9451396.1"/>
    <property type="molecule type" value="Transcribed_RNA"/>
</dbReference>
<gene>
    <name evidence="5" type="ORF">CBRE1094_LOCUS16234</name>
</gene>
<feature type="domain" description="CS" evidence="4">
    <location>
        <begin position="154"/>
        <end position="249"/>
    </location>
</feature>
<name>A0A7S2DDL9_9EUKA</name>
<sequence length="278" mass="30005">MSDPLPLDLWRRLQGVATEMASDKFWRDMARPIQASLRYLKDEVEAMDSVSRKEYRKQAVLSLEAAEGEMAKAAENGLFVSELSVVRAALKALRGDAGADQAAQAAAGEHDSAVAARAEQKAGQQQREQIFQEITGSPAPPPPAVAAGFDQVTARETPFTWTQDDEGTVTVLIAVPPECKKSDVSVVFAKEHLKVSVGGHPLQPVIDADLLYGIISGDSSWALEGSGSKRKLVVSMEKSQAELQWEGLVDNDEGRKKKDLSSLVAGMGVDGMKKWGED</sequence>
<evidence type="ECO:0000256" key="1">
    <source>
        <dbReference type="ARBA" id="ARBA00004496"/>
    </source>
</evidence>
<dbReference type="SUPFAM" id="SSF49764">
    <property type="entry name" value="HSP20-like chaperones"/>
    <property type="match status" value="1"/>
</dbReference>
<dbReference type="GO" id="GO:0006457">
    <property type="term" value="P:protein folding"/>
    <property type="evidence" value="ECO:0007669"/>
    <property type="project" value="TreeGrafter"/>
</dbReference>
<evidence type="ECO:0000259" key="4">
    <source>
        <dbReference type="PROSITE" id="PS51203"/>
    </source>
</evidence>
<evidence type="ECO:0000256" key="3">
    <source>
        <dbReference type="SAM" id="MobiDB-lite"/>
    </source>
</evidence>
<keyword evidence="2" id="KW-0963">Cytoplasm</keyword>
<reference evidence="5" key="1">
    <citation type="submission" date="2021-01" db="EMBL/GenBank/DDBJ databases">
        <authorList>
            <person name="Corre E."/>
            <person name="Pelletier E."/>
            <person name="Niang G."/>
            <person name="Scheremetjew M."/>
            <person name="Finn R."/>
            <person name="Kale V."/>
            <person name="Holt S."/>
            <person name="Cochrane G."/>
            <person name="Meng A."/>
            <person name="Brown T."/>
            <person name="Cohen L."/>
        </authorList>
    </citation>
    <scope>NUCLEOTIDE SEQUENCE</scope>
    <source>
        <strain evidence="5">UTEX LB 985</strain>
    </source>
</reference>
<evidence type="ECO:0000256" key="2">
    <source>
        <dbReference type="ARBA" id="ARBA00022490"/>
    </source>
</evidence>
<dbReference type="GO" id="GO:0005737">
    <property type="term" value="C:cytoplasm"/>
    <property type="evidence" value="ECO:0007669"/>
    <property type="project" value="UniProtKB-SubCell"/>
</dbReference>
<dbReference type="PROSITE" id="PS51203">
    <property type="entry name" value="CS"/>
    <property type="match status" value="1"/>
</dbReference>
<accession>A0A7S2DDL9</accession>
<dbReference type="InterPro" id="IPR008978">
    <property type="entry name" value="HSP20-like_chaperone"/>
</dbReference>
<dbReference type="InterPro" id="IPR007052">
    <property type="entry name" value="CS_dom"/>
</dbReference>
<organism evidence="5">
    <name type="scientific">Haptolina brevifila</name>
    <dbReference type="NCBI Taxonomy" id="156173"/>
    <lineage>
        <taxon>Eukaryota</taxon>
        <taxon>Haptista</taxon>
        <taxon>Haptophyta</taxon>
        <taxon>Prymnesiophyceae</taxon>
        <taxon>Prymnesiales</taxon>
        <taxon>Prymnesiaceae</taxon>
        <taxon>Haptolina</taxon>
    </lineage>
</organism>
<dbReference type="InterPro" id="IPR037898">
    <property type="entry name" value="NudC_fam"/>
</dbReference>
<dbReference type="Gene3D" id="2.60.40.790">
    <property type="match status" value="1"/>
</dbReference>
<feature type="region of interest" description="Disordered" evidence="3">
    <location>
        <begin position="103"/>
        <end position="128"/>
    </location>
</feature>
<protein>
    <recommendedName>
        <fullName evidence="4">CS domain-containing protein</fullName>
    </recommendedName>
</protein>